<feature type="region of interest" description="Disordered" evidence="1">
    <location>
        <begin position="258"/>
        <end position="279"/>
    </location>
</feature>
<dbReference type="Pfam" id="PF07277">
    <property type="entry name" value="SapC"/>
    <property type="match status" value="1"/>
</dbReference>
<evidence type="ECO:0000313" key="2">
    <source>
        <dbReference type="EMBL" id="KAA5803365.1"/>
    </source>
</evidence>
<dbReference type="RefSeq" id="WP_150022633.1">
    <property type="nucleotide sequence ID" value="NZ_VWOJ01000002.1"/>
</dbReference>
<feature type="compositionally biased region" description="Pro residues" evidence="1">
    <location>
        <begin position="269"/>
        <end position="279"/>
    </location>
</feature>
<organism evidence="2 3">
    <name type="scientific">Alkalicaulis satelles</name>
    <dbReference type="NCBI Taxonomy" id="2609175"/>
    <lineage>
        <taxon>Bacteria</taxon>
        <taxon>Pseudomonadati</taxon>
        <taxon>Pseudomonadota</taxon>
        <taxon>Alphaproteobacteria</taxon>
        <taxon>Maricaulales</taxon>
        <taxon>Maricaulaceae</taxon>
        <taxon>Alkalicaulis</taxon>
    </lineage>
</organism>
<proteinExistence type="predicted"/>
<accession>A0A5M6ZGH9</accession>
<keyword evidence="3" id="KW-1185">Reference proteome</keyword>
<comment type="caution">
    <text evidence="2">The sequence shown here is derived from an EMBL/GenBank/DDBJ whole genome shotgun (WGS) entry which is preliminary data.</text>
</comment>
<dbReference type="AlphaFoldDB" id="A0A5M6ZGH9"/>
<gene>
    <name evidence="2" type="ORF">F1654_06030</name>
</gene>
<dbReference type="InterPro" id="IPR010836">
    <property type="entry name" value="SapC"/>
</dbReference>
<dbReference type="Proteomes" id="UP000325122">
    <property type="component" value="Unassembled WGS sequence"/>
</dbReference>
<sequence length="279" mass="31112">MADANANEPTIQGQLPLYKKPEPLSVQTHKGKGLTYTDRPFDFLKETHFVPLTVGEFGQAASRFPIIFLGDNRTPVAAMGLQAGANLFVNPENGFYEDNCYLPAFVRRYPFVAASHGDESDRFTVCVDAGSHLFSDKPQEPFFQEDGNPTPFLERAIDYVRRFENDVAATTEFVKELRDLDLFDQQQTNFQPRDNEGNPVGEPQVVASYWGVSGDKLKALPAEQLVKLRDSTALGAIYAHMISMAQWDFLVQRAARRQGQTQGEFQVPPSAPPPPSPEL</sequence>
<reference evidence="2 3" key="1">
    <citation type="submission" date="2019-09" db="EMBL/GenBank/DDBJ databases">
        <authorList>
            <person name="Kevbrin V."/>
            <person name="Grouzdev D.S."/>
        </authorList>
    </citation>
    <scope>NUCLEOTIDE SEQUENCE [LARGE SCALE GENOMIC DNA]</scope>
    <source>
        <strain evidence="2 3">G-192</strain>
    </source>
</reference>
<protein>
    <submittedName>
        <fullName evidence="2">SapC family protein</fullName>
    </submittedName>
</protein>
<name>A0A5M6ZGH9_9PROT</name>
<evidence type="ECO:0000313" key="3">
    <source>
        <dbReference type="Proteomes" id="UP000325122"/>
    </source>
</evidence>
<evidence type="ECO:0000256" key="1">
    <source>
        <dbReference type="SAM" id="MobiDB-lite"/>
    </source>
</evidence>
<dbReference type="EMBL" id="VWOJ01000002">
    <property type="protein sequence ID" value="KAA5803365.1"/>
    <property type="molecule type" value="Genomic_DNA"/>
</dbReference>